<dbReference type="EC" id="2.3.1.259" evidence="7"/>
<evidence type="ECO:0000256" key="3">
    <source>
        <dbReference type="ARBA" id="ARBA00022829"/>
    </source>
</evidence>
<evidence type="ECO:0000256" key="4">
    <source>
        <dbReference type="ARBA" id="ARBA00022853"/>
    </source>
</evidence>
<dbReference type="PANTHER" id="PTHR14744:SF15">
    <property type="entry name" value="N-ALPHA-ACETYLTRANSFERASE 60"/>
    <property type="match status" value="1"/>
</dbReference>
<dbReference type="Pfam" id="PF00583">
    <property type="entry name" value="Acetyltransf_1"/>
    <property type="match status" value="1"/>
</dbReference>
<organism evidence="12 13">
    <name type="scientific">Prototheca wickerhamii</name>
    <dbReference type="NCBI Taxonomy" id="3111"/>
    <lineage>
        <taxon>Eukaryota</taxon>
        <taxon>Viridiplantae</taxon>
        <taxon>Chlorophyta</taxon>
        <taxon>core chlorophytes</taxon>
        <taxon>Trebouxiophyceae</taxon>
        <taxon>Chlorellales</taxon>
        <taxon>Chlorellaceae</taxon>
        <taxon>Prototheca</taxon>
    </lineage>
</organism>
<evidence type="ECO:0000256" key="6">
    <source>
        <dbReference type="ARBA" id="ARBA00025774"/>
    </source>
</evidence>
<feature type="domain" description="N-acetyltransferase" evidence="11">
    <location>
        <begin position="1"/>
        <end position="124"/>
    </location>
</feature>
<sequence length="124" mass="13727">MPSWAAAVQTAAGEVGPIVGFLVACYARVSDLSAVEKSALEMALMKDDVLLHLLTFGVDPAYQRCGVGSRLLAEAIRHAKRTRCRCIYLHVHEINSVAQHIYARAGFQCQLRLQNYYKFRCGLG</sequence>
<comment type="catalytic activity">
    <reaction evidence="10">
        <text>N-terminal L-methionyl-[transmembrane protein] + acetyl-CoA = N-terminal N(alpha)-acetyl-L-methionyl-[transmembrane protein] + CoA + H(+)</text>
        <dbReference type="Rhea" id="RHEA:50604"/>
        <dbReference type="Rhea" id="RHEA-COMP:12745"/>
        <dbReference type="Rhea" id="RHEA-COMP:12746"/>
        <dbReference type="ChEBI" id="CHEBI:15378"/>
        <dbReference type="ChEBI" id="CHEBI:57287"/>
        <dbReference type="ChEBI" id="CHEBI:57288"/>
        <dbReference type="ChEBI" id="CHEBI:64731"/>
        <dbReference type="ChEBI" id="CHEBI:133414"/>
        <dbReference type="EC" id="2.3.1.259"/>
    </reaction>
</comment>
<dbReference type="SUPFAM" id="SSF55729">
    <property type="entry name" value="Acyl-CoA N-acyltransferases (Nat)"/>
    <property type="match status" value="1"/>
</dbReference>
<comment type="similarity">
    <text evidence="6">Belongs to the acetyltransferase family. NAA60 subfamily.</text>
</comment>
<evidence type="ECO:0000256" key="7">
    <source>
        <dbReference type="ARBA" id="ARBA00026111"/>
    </source>
</evidence>
<keyword evidence="4" id="KW-0156">Chromatin regulator</keyword>
<evidence type="ECO:0000256" key="1">
    <source>
        <dbReference type="ARBA" id="ARBA00013184"/>
    </source>
</evidence>
<dbReference type="EC" id="2.3.1.48" evidence="1"/>
<name>A0AAD9IGP0_PROWI</name>
<reference evidence="12" key="1">
    <citation type="submission" date="2021-01" db="EMBL/GenBank/DDBJ databases">
        <authorList>
            <person name="Eckstrom K.M.E."/>
        </authorList>
    </citation>
    <scope>NUCLEOTIDE SEQUENCE</scope>
    <source>
        <strain evidence="12">UVCC 0001</strain>
    </source>
</reference>
<dbReference type="InterPro" id="IPR045141">
    <property type="entry name" value="NAA60-like"/>
</dbReference>
<keyword evidence="3" id="KW-0159">Chromosome partition</keyword>
<keyword evidence="5" id="KW-0012">Acyltransferase</keyword>
<dbReference type="AlphaFoldDB" id="A0AAD9IGP0"/>
<dbReference type="GO" id="GO:0120518">
    <property type="term" value="F:protein N-terminal-methionine acetyltransferase activity"/>
    <property type="evidence" value="ECO:0007669"/>
    <property type="project" value="UniProtKB-EC"/>
</dbReference>
<accession>A0AAD9IGP0</accession>
<dbReference type="PROSITE" id="PS51186">
    <property type="entry name" value="GNAT"/>
    <property type="match status" value="1"/>
</dbReference>
<dbReference type="GO" id="GO:0000139">
    <property type="term" value="C:Golgi membrane"/>
    <property type="evidence" value="ECO:0007669"/>
    <property type="project" value="TreeGrafter"/>
</dbReference>
<dbReference type="InterPro" id="IPR000182">
    <property type="entry name" value="GNAT_dom"/>
</dbReference>
<keyword evidence="2" id="KW-0808">Transferase</keyword>
<evidence type="ECO:0000256" key="10">
    <source>
        <dbReference type="ARBA" id="ARBA00048848"/>
    </source>
</evidence>
<evidence type="ECO:0000256" key="8">
    <source>
        <dbReference type="ARBA" id="ARBA00026144"/>
    </source>
</evidence>
<comment type="caution">
    <text evidence="12">The sequence shown here is derived from an EMBL/GenBank/DDBJ whole genome shotgun (WGS) entry which is preliminary data.</text>
</comment>
<comment type="catalytic activity">
    <reaction evidence="9">
        <text>L-lysyl-[protein] + acetyl-CoA = N(6)-acetyl-L-lysyl-[protein] + CoA + H(+)</text>
        <dbReference type="Rhea" id="RHEA:45948"/>
        <dbReference type="Rhea" id="RHEA-COMP:9752"/>
        <dbReference type="Rhea" id="RHEA-COMP:10731"/>
        <dbReference type="ChEBI" id="CHEBI:15378"/>
        <dbReference type="ChEBI" id="CHEBI:29969"/>
        <dbReference type="ChEBI" id="CHEBI:57287"/>
        <dbReference type="ChEBI" id="CHEBI:57288"/>
        <dbReference type="ChEBI" id="CHEBI:61930"/>
        <dbReference type="EC" id="2.3.1.48"/>
    </reaction>
</comment>
<evidence type="ECO:0000313" key="12">
    <source>
        <dbReference type="EMBL" id="KAK2075822.1"/>
    </source>
</evidence>
<dbReference type="GO" id="GO:0007059">
    <property type="term" value="P:chromosome segregation"/>
    <property type="evidence" value="ECO:0007669"/>
    <property type="project" value="UniProtKB-KW"/>
</dbReference>
<dbReference type="EMBL" id="JASFZW010000013">
    <property type="protein sequence ID" value="KAK2075822.1"/>
    <property type="molecule type" value="Genomic_DNA"/>
</dbReference>
<evidence type="ECO:0000256" key="5">
    <source>
        <dbReference type="ARBA" id="ARBA00023315"/>
    </source>
</evidence>
<proteinExistence type="inferred from homology"/>
<dbReference type="CDD" id="cd04301">
    <property type="entry name" value="NAT_SF"/>
    <property type="match status" value="1"/>
</dbReference>
<dbReference type="Proteomes" id="UP001255856">
    <property type="component" value="Unassembled WGS sequence"/>
</dbReference>
<evidence type="ECO:0000256" key="2">
    <source>
        <dbReference type="ARBA" id="ARBA00022679"/>
    </source>
</evidence>
<protein>
    <recommendedName>
        <fullName evidence="8">N-alpha-acetyltransferase 60</fullName>
        <ecNumber evidence="7">2.3.1.259</ecNumber>
        <ecNumber evidence="1">2.3.1.48</ecNumber>
    </recommendedName>
</protein>
<dbReference type="InterPro" id="IPR016181">
    <property type="entry name" value="Acyl_CoA_acyltransferase"/>
</dbReference>
<dbReference type="PANTHER" id="PTHR14744">
    <property type="entry name" value="N-ALPHA-ACETYLTRANSFERASE 60"/>
    <property type="match status" value="1"/>
</dbReference>
<evidence type="ECO:0000259" key="11">
    <source>
        <dbReference type="PROSITE" id="PS51186"/>
    </source>
</evidence>
<dbReference type="Gene3D" id="3.40.630.30">
    <property type="match status" value="1"/>
</dbReference>
<evidence type="ECO:0000256" key="9">
    <source>
        <dbReference type="ARBA" id="ARBA00048017"/>
    </source>
</evidence>
<gene>
    <name evidence="12" type="ORF">QBZ16_001563</name>
</gene>
<evidence type="ECO:0000313" key="13">
    <source>
        <dbReference type="Proteomes" id="UP001255856"/>
    </source>
</evidence>
<keyword evidence="13" id="KW-1185">Reference proteome</keyword>
<dbReference type="GO" id="GO:0004402">
    <property type="term" value="F:histone acetyltransferase activity"/>
    <property type="evidence" value="ECO:0007669"/>
    <property type="project" value="TreeGrafter"/>
</dbReference>